<dbReference type="Gene3D" id="3.40.50.300">
    <property type="entry name" value="P-loop containing nucleotide triphosphate hydrolases"/>
    <property type="match status" value="2"/>
</dbReference>
<evidence type="ECO:0000256" key="1">
    <source>
        <dbReference type="SAM" id="MobiDB-lite"/>
    </source>
</evidence>
<dbReference type="RefSeq" id="WP_122148403.1">
    <property type="nucleotide sequence ID" value="NZ_RFFI01000019.1"/>
</dbReference>
<evidence type="ECO:0000313" key="4">
    <source>
        <dbReference type="Proteomes" id="UP000269289"/>
    </source>
</evidence>
<keyword evidence="3" id="KW-0067">ATP-binding</keyword>
<keyword evidence="3" id="KW-0347">Helicase</keyword>
<dbReference type="InterPro" id="IPR014001">
    <property type="entry name" value="Helicase_ATP-bd"/>
</dbReference>
<dbReference type="SUPFAM" id="SSF53335">
    <property type="entry name" value="S-adenosyl-L-methionine-dependent methyltransferases"/>
    <property type="match status" value="1"/>
</dbReference>
<sequence>MAANLAALRVLRDLQGERRAASAAEQRVLARWSAWGAVPGVFDEARQEWAAAREELRGLLSEAEYGAARRTTINAHYTDPVYVRALWGVLGDLGFTGGQVLEPGCGAGTFIGMAPHGAQMTGVELDPVSAGIAAALYPHAQVHAQSFTETRRPGGFFDAVVGNVPFAEVRLHDPVHNRGGHAMHNHFLIKSLALTRPGGLVVALTSRFTMDQVNPAARREMNALGDLVGAVRLPAGAHRRAAGTEVVTDLLVLRRRQDGAVVRDEVWETVGAHQVDGHTVRTNNYFLDHPEHVLGDYRLGHGMYGEETLSVVADLDALPEVLERALGEVVERGRSQHLTWSPPAPATEAPAVTARVARAEEGLWEGHISAGDDGSFTTLVDGVHEPLVVPGTRAGELRALLALRDGARDLLAMESASLDDTEDLTAARRALHVRYTAYVARYGPLNRSTTRSTGKVDPQTGQPRLARVRPPVMNTFRRDPFSALVMALESYDDATGTAAPAQLLRQRVVVPRATVLGVEDADEALAVSVEALGRADLAHIASLLGVEQGEARARLATLVYDDPVAPGRIVPAAEYLSGNVLDKLDDARTAAESDQRYAVNVRALQEVVPTPLGVDEISARLGAAWIDADTHSEFVRDIMGDPEARVIHAGGAIWEVKARTHSIQATSEWGTARMSAPVILKAVLEQRQVQVTDPTEDGGRVLNPTETEAAREKAGALQERFAEWVWEDPERAARLAGVYNRQFNALVLRDYTEQGQRLTLPGLVETFTPRPHQRTAVARMIAEPAVGLFHEVGAGKTAEMAMGVMELRRLGLVNKPVVNLPNHMLEQFTREWLQLYPSARLLAASGEDLAGDGRRRFVARAATGDWDAILMTRGAFERIPVSRATEAEYMSTEMAGVRAMLERLAEEKGSGTVKRLEKRVAAIEERVRARLDSPQDPGITFEETGIDYVVVDELHDFKNLMTVSNIPDAAIAGSQRATDLHMKLEYLRARHGERVVTGATATPIANSVTEAHVMTRLMRPDLLRAAGVQEFDAWAATFGQVVTEIEMSVTGGYKQKSRFARFQNVPEMLRTWHTFADVKTAADLNLDRPLIAERPDGTRGPRTMILPPSDELLEYVGWLGKRADEVQARLVDPAEDNMLKITTDGRKAALDLRLAAGARTEDNKVESAADRIHAIWSTNRDRVYADPTTGDQAPVPGALQIVFCDLGTPSANWNVYDELRDQLVRRGMPREQVRFIHEAAKDADKARLFAAARAGHVSVLVGSTQKMGVGTNVQTRAIALHHLDCPWRPADLEQRDGRILRQGNQNPQIEIYRWVTERSFDAYSWQTVERKAKFIAQVMRGRLDVREIEDIGDSALSFAEVKALASGNPLVMEREKALQAVTKYERLERAYHRNQVHLSRDRQRTSALLATAEADLPVLSAAVQRATSTAGEQFALTTGATRHTARADAAAALRQWVNAHAGATVSHTFNDRPLGVVCEVGGHTITAAVAPRTGALTLREPGFLFQLAGVPRTTWRVDVETAAGEGIGLVRQIENRIERLPALAETVRTEIATAHRDLDHVEQAAAGGFKYARELGEARADLARIDALLNPPDADAGSGPDPTASPGARPWLDAVRTGHGRPGPGAGPGTTGPG</sequence>
<dbReference type="InterPro" id="IPR052933">
    <property type="entry name" value="DNA_Protect_Modify"/>
</dbReference>
<dbReference type="InterPro" id="IPR027417">
    <property type="entry name" value="P-loop_NTPase"/>
</dbReference>
<dbReference type="PANTHER" id="PTHR41313">
    <property type="entry name" value="ADENINE-SPECIFIC METHYLTRANSFERASE"/>
    <property type="match status" value="1"/>
</dbReference>
<gene>
    <name evidence="3" type="ORF">EBM89_05210</name>
</gene>
<dbReference type="Gene3D" id="3.40.50.150">
    <property type="entry name" value="Vaccinia Virus protein VP39"/>
    <property type="match status" value="1"/>
</dbReference>
<dbReference type="SMART" id="SM00487">
    <property type="entry name" value="DEXDc"/>
    <property type="match status" value="1"/>
</dbReference>
<dbReference type="CDD" id="cd02440">
    <property type="entry name" value="AdoMet_MTases"/>
    <property type="match status" value="1"/>
</dbReference>
<comment type="caution">
    <text evidence="3">The sequence shown here is derived from an EMBL/GenBank/DDBJ whole genome shotgun (WGS) entry which is preliminary data.</text>
</comment>
<dbReference type="InterPro" id="IPR029063">
    <property type="entry name" value="SAM-dependent_MTases_sf"/>
</dbReference>
<feature type="region of interest" description="Disordered" evidence="1">
    <location>
        <begin position="1590"/>
        <end position="1634"/>
    </location>
</feature>
<accession>A0A3M2JJE8</accession>
<dbReference type="Proteomes" id="UP000269289">
    <property type="component" value="Unassembled WGS sequence"/>
</dbReference>
<dbReference type="EMBL" id="RFFI01000019">
    <property type="protein sequence ID" value="RMI13224.1"/>
    <property type="molecule type" value="Genomic_DNA"/>
</dbReference>
<dbReference type="OrthoDB" id="9814088at2"/>
<evidence type="ECO:0000313" key="3">
    <source>
        <dbReference type="EMBL" id="RMI13224.1"/>
    </source>
</evidence>
<feature type="compositionally biased region" description="Gly residues" evidence="1">
    <location>
        <begin position="1620"/>
        <end position="1634"/>
    </location>
</feature>
<feature type="compositionally biased region" description="Low complexity" evidence="1">
    <location>
        <begin position="1590"/>
        <end position="1602"/>
    </location>
</feature>
<keyword evidence="4" id="KW-1185">Reference proteome</keyword>
<organism evidence="3 4">
    <name type="scientific">Cellulomonas triticagri</name>
    <dbReference type="NCBI Taxonomy" id="2483352"/>
    <lineage>
        <taxon>Bacteria</taxon>
        <taxon>Bacillati</taxon>
        <taxon>Actinomycetota</taxon>
        <taxon>Actinomycetes</taxon>
        <taxon>Micrococcales</taxon>
        <taxon>Cellulomonadaceae</taxon>
        <taxon>Cellulomonas</taxon>
    </lineage>
</organism>
<reference evidence="3 4" key="1">
    <citation type="submission" date="2018-10" db="EMBL/GenBank/DDBJ databases">
        <title>Isolation, diversity and antifungal activity of actinobacteria from wheat.</title>
        <authorList>
            <person name="Han C."/>
        </authorList>
    </citation>
    <scope>NUCLEOTIDE SEQUENCE [LARGE SCALE GENOMIC DNA]</scope>
    <source>
        <strain evidence="3 4">NEAU-YY56</strain>
    </source>
</reference>
<feature type="domain" description="Helicase ATP-binding" evidence="2">
    <location>
        <begin position="765"/>
        <end position="1031"/>
    </location>
</feature>
<keyword evidence="3" id="KW-0547">Nucleotide-binding</keyword>
<proteinExistence type="predicted"/>
<evidence type="ECO:0000259" key="2">
    <source>
        <dbReference type="SMART" id="SM00487"/>
    </source>
</evidence>
<dbReference type="PANTHER" id="PTHR41313:SF1">
    <property type="entry name" value="DNA METHYLASE ADENINE-SPECIFIC DOMAIN-CONTAINING PROTEIN"/>
    <property type="match status" value="1"/>
</dbReference>
<name>A0A3M2JJE8_9CELL</name>
<keyword evidence="3" id="KW-0378">Hydrolase</keyword>
<dbReference type="SUPFAM" id="SSF52540">
    <property type="entry name" value="P-loop containing nucleoside triphosphate hydrolases"/>
    <property type="match status" value="2"/>
</dbReference>
<protein>
    <submittedName>
        <fullName evidence="3">Helicase</fullName>
    </submittedName>
</protein>
<dbReference type="GO" id="GO:0004386">
    <property type="term" value="F:helicase activity"/>
    <property type="evidence" value="ECO:0007669"/>
    <property type="project" value="UniProtKB-KW"/>
</dbReference>